<dbReference type="SMART" id="SM00490">
    <property type="entry name" value="HELICc"/>
    <property type="match status" value="1"/>
</dbReference>
<name>A0A176WRH3_MARPO</name>
<keyword evidence="3" id="KW-0378">Hydrolase</keyword>
<dbReference type="InterPro" id="IPR049730">
    <property type="entry name" value="SNF2/RAD54-like_C"/>
</dbReference>
<accession>A0A176WRH3</accession>
<dbReference type="PANTHER" id="PTHR45821:SF1">
    <property type="entry name" value="ATP-DEPENDENT HELICASE FAMILY PROTEIN-RELATED"/>
    <property type="match status" value="1"/>
</dbReference>
<evidence type="ECO:0000313" key="10">
    <source>
        <dbReference type="EMBL" id="OAE34886.1"/>
    </source>
</evidence>
<sequence length="1336" mass="149996">MKALRLLDSEYVYGSRRADSNVGAVAYDLPDLASVKLAETRSDEKRVVKRRALQNLATSIWWLVVADICPVSGSNESVARMSGGAGALSHFGFSPRSGLRLQSKGLGSIGGTREPVCESARSPDIMDTNGTRYGSWRPPEASPISSTSVELAGSEVMAPITDSGLSYPVSMGCKSAFLECVDMQQVMEELAGVERVCNSMIARLPSSTNPPNECLSDNSQAGVQENNQTNFQSEAANFPSTGVSQARVFVDLSSDDESREDGEVVQDCTVTAPVNVLPPFQHGPFPNAENYQFKRKGLGVNNGQEDVDYEAHVFQVPRDLLQINDNEVDEATWNERAELLAGGYKAEFSAGIQETRLKKKQKAARKEKVTFMQDQIISIDSDNEDTDKIGIPSIPTFIESDAALNWKNLSGKDFTDIIGGSVVKKLKEKTPKISAEERAEKRKEKEKEKALVQERREDRWKRKLLAEKARLSKKEKEDQDSEEDYELRGRNDHTEKSSKKVVEPEEEVRQITSRLNGEKVVYEPYVWRNNTDDIDEEDSGLDDVWQDMATVVAVSSTLNVDPLPVQNTIDSVSKGNGIEDYAGEVRKVCEDGEHVHIDFDEDMGYYCDHCGAMDLDLPQEKTKSAEDENSGVQKKPCDHKFHGYKDEVGQYCLLCGLVRRDIQKTFIAEAFKQKTPAKPKISEPKEHEVMGATSRVNLRVRDVNSNEEPGIVEGEIDLHLHPLYDEKLHPHQRDGFTFLTKNLLGDKHGASVGCILAHAPGTGKTFLMVSFIQSFLARFPEGRPIILAPKIMLKTWKDEFEKFKVEDIPTFDLNGCNPVGVNDDEEEGEGDSCLPAHVKLNLKENRAKVLHEWQGSRGVLLMSYTLFAILTEKGLSEKVLLESLDHRISKVLLDAPDLVVLDEGHLARTKKTKILRCLMRMRTKRRVLLSGTLFQNNFKELYTLLKLCREDFMTSRPDYARRLDELCGASVVKNGGTNPTSSLRQKTNSRRQHEENIFTHDFGDILENYVRHGVSSEEETERINSVVQNLRALTASFVHWYPGKILETLPGLVEFSVHLNLTELQEKVISELPTRGRYHMSRYCKVLAACIHPSLVKYEENIERLDPERLLGSVTSENLEAEAFQGVKIEFIVRIAELCVKANEKLLIFSTNLVPLSYIEEVFIRKWAWVRGQQIVRLDGTMAEHDRQAVISLFNNKQAKEGAEAHVLMASIKACKEGITLVGASRVIIIDSPDNPSVVRQAVSRAFRIGQKRKVYVYRLVTNNREEEELFNRSVNKEKLSKVLLDRVGKTTTNIGEFLQELSPSEVKDELLSKLVQDDGGRAINVIYRYNASGLC</sequence>
<feature type="domain" description="Helicase C-terminal" evidence="9">
    <location>
        <begin position="1134"/>
        <end position="1296"/>
    </location>
</feature>
<dbReference type="PROSITE" id="PS51192">
    <property type="entry name" value="HELICASE_ATP_BIND_1"/>
    <property type="match status" value="1"/>
</dbReference>
<dbReference type="GO" id="GO:0005524">
    <property type="term" value="F:ATP binding"/>
    <property type="evidence" value="ECO:0007669"/>
    <property type="project" value="UniProtKB-KW"/>
</dbReference>
<evidence type="ECO:0000259" key="8">
    <source>
        <dbReference type="PROSITE" id="PS51192"/>
    </source>
</evidence>
<dbReference type="InterPro" id="IPR027417">
    <property type="entry name" value="P-loop_NTPase"/>
</dbReference>
<dbReference type="EMBL" id="LVLJ01000305">
    <property type="protein sequence ID" value="OAE34886.1"/>
    <property type="molecule type" value="Genomic_DNA"/>
</dbReference>
<dbReference type="Pfam" id="PF00271">
    <property type="entry name" value="Helicase_C"/>
    <property type="match status" value="1"/>
</dbReference>
<feature type="region of interest" description="Disordered" evidence="7">
    <location>
        <begin position="429"/>
        <end position="452"/>
    </location>
</feature>
<proteinExistence type="predicted"/>
<dbReference type="PROSITE" id="PS51194">
    <property type="entry name" value="HELICASE_CTER"/>
    <property type="match status" value="1"/>
</dbReference>
<evidence type="ECO:0000256" key="2">
    <source>
        <dbReference type="ARBA" id="ARBA00022741"/>
    </source>
</evidence>
<keyword evidence="4" id="KW-0347">Helicase</keyword>
<keyword evidence="5" id="KW-0067">ATP-binding</keyword>
<dbReference type="GO" id="GO:0016787">
    <property type="term" value="F:hydrolase activity"/>
    <property type="evidence" value="ECO:0007669"/>
    <property type="project" value="UniProtKB-KW"/>
</dbReference>
<dbReference type="InterPro" id="IPR014001">
    <property type="entry name" value="Helicase_ATP-bd"/>
</dbReference>
<dbReference type="Gene3D" id="3.40.50.300">
    <property type="entry name" value="P-loop containing nucleotide triphosphate hydrolases"/>
    <property type="match status" value="1"/>
</dbReference>
<dbReference type="PANTHER" id="PTHR45821">
    <property type="entry name" value="SNF2 DOMAIN-CONTAINING PROTEIN CLASSY 2-RELATED"/>
    <property type="match status" value="1"/>
</dbReference>
<keyword evidence="11" id="KW-1185">Reference proteome</keyword>
<evidence type="ECO:0008006" key="12">
    <source>
        <dbReference type="Google" id="ProtNLM"/>
    </source>
</evidence>
<feature type="domain" description="Helicase ATP-binding" evidence="8">
    <location>
        <begin position="745"/>
        <end position="951"/>
    </location>
</feature>
<comment type="caution">
    <text evidence="10">The sequence shown here is derived from an EMBL/GenBank/DDBJ whole genome shotgun (WGS) entry which is preliminary data.</text>
</comment>
<protein>
    <recommendedName>
        <fullName evidence="12">Helicase ATP-binding domain-containing protein</fullName>
    </recommendedName>
</protein>
<feature type="region of interest" description="Disordered" evidence="7">
    <location>
        <begin position="471"/>
        <end position="507"/>
    </location>
</feature>
<feature type="region of interest" description="Disordered" evidence="7">
    <location>
        <begin position="111"/>
        <end position="145"/>
    </location>
</feature>
<comment type="subcellular location">
    <subcellularLocation>
        <location evidence="1">Nucleus</location>
    </subcellularLocation>
</comment>
<dbReference type="CDD" id="cd18793">
    <property type="entry name" value="SF2_C_SNF"/>
    <property type="match status" value="1"/>
</dbReference>
<evidence type="ECO:0000259" key="9">
    <source>
        <dbReference type="PROSITE" id="PS51194"/>
    </source>
</evidence>
<dbReference type="Proteomes" id="UP000077202">
    <property type="component" value="Unassembled WGS sequence"/>
</dbReference>
<organism evidence="10 11">
    <name type="scientific">Marchantia polymorpha subsp. ruderalis</name>
    <dbReference type="NCBI Taxonomy" id="1480154"/>
    <lineage>
        <taxon>Eukaryota</taxon>
        <taxon>Viridiplantae</taxon>
        <taxon>Streptophyta</taxon>
        <taxon>Embryophyta</taxon>
        <taxon>Marchantiophyta</taxon>
        <taxon>Marchantiopsida</taxon>
        <taxon>Marchantiidae</taxon>
        <taxon>Marchantiales</taxon>
        <taxon>Marchantiaceae</taxon>
        <taxon>Marchantia</taxon>
    </lineage>
</organism>
<evidence type="ECO:0000256" key="3">
    <source>
        <dbReference type="ARBA" id="ARBA00022801"/>
    </source>
</evidence>
<evidence type="ECO:0000256" key="6">
    <source>
        <dbReference type="ARBA" id="ARBA00023242"/>
    </source>
</evidence>
<evidence type="ECO:0000313" key="11">
    <source>
        <dbReference type="Proteomes" id="UP000077202"/>
    </source>
</evidence>
<evidence type="ECO:0000256" key="5">
    <source>
        <dbReference type="ARBA" id="ARBA00022840"/>
    </source>
</evidence>
<keyword evidence="6" id="KW-0539">Nucleus</keyword>
<dbReference type="GO" id="GO:0004386">
    <property type="term" value="F:helicase activity"/>
    <property type="evidence" value="ECO:0007669"/>
    <property type="project" value="UniProtKB-KW"/>
</dbReference>
<dbReference type="GO" id="GO:0005634">
    <property type="term" value="C:nucleus"/>
    <property type="evidence" value="ECO:0007669"/>
    <property type="project" value="UniProtKB-SubCell"/>
</dbReference>
<dbReference type="InterPro" id="IPR044567">
    <property type="entry name" value="CLSY/DRD1"/>
</dbReference>
<feature type="compositionally biased region" description="Basic and acidic residues" evidence="7">
    <location>
        <begin position="486"/>
        <end position="507"/>
    </location>
</feature>
<dbReference type="SMART" id="SM00487">
    <property type="entry name" value="DEXDc"/>
    <property type="match status" value="1"/>
</dbReference>
<evidence type="ECO:0000256" key="1">
    <source>
        <dbReference type="ARBA" id="ARBA00004123"/>
    </source>
</evidence>
<dbReference type="GO" id="GO:0080188">
    <property type="term" value="P:gene silencing by siRNA-directed DNA methylation"/>
    <property type="evidence" value="ECO:0007669"/>
    <property type="project" value="InterPro"/>
</dbReference>
<evidence type="ECO:0000256" key="7">
    <source>
        <dbReference type="SAM" id="MobiDB-lite"/>
    </source>
</evidence>
<keyword evidence="2" id="KW-0547">Nucleotide-binding</keyword>
<dbReference type="InterPro" id="IPR001650">
    <property type="entry name" value="Helicase_C-like"/>
</dbReference>
<dbReference type="Pfam" id="PF00176">
    <property type="entry name" value="SNF2-rel_dom"/>
    <property type="match status" value="1"/>
</dbReference>
<reference evidence="10" key="1">
    <citation type="submission" date="2016-03" db="EMBL/GenBank/DDBJ databases">
        <title>Mechanisms controlling the formation of the plant cell surface in tip-growing cells are functionally conserved among land plants.</title>
        <authorList>
            <person name="Honkanen S."/>
            <person name="Jones V.A."/>
            <person name="Morieri G."/>
            <person name="Champion C."/>
            <person name="Hetherington A.J."/>
            <person name="Kelly S."/>
            <person name="Saint-Marcoux D."/>
            <person name="Proust H."/>
            <person name="Prescott H."/>
            <person name="Dolan L."/>
        </authorList>
    </citation>
    <scope>NUCLEOTIDE SEQUENCE [LARGE SCALE GENOMIC DNA]</scope>
    <source>
        <tissue evidence="10">Whole gametophyte</tissue>
    </source>
</reference>
<dbReference type="SUPFAM" id="SSF52540">
    <property type="entry name" value="P-loop containing nucleoside triphosphate hydrolases"/>
    <property type="match status" value="2"/>
</dbReference>
<dbReference type="InterPro" id="IPR000330">
    <property type="entry name" value="SNF2_N"/>
</dbReference>
<evidence type="ECO:0000256" key="4">
    <source>
        <dbReference type="ARBA" id="ARBA00022806"/>
    </source>
</evidence>
<gene>
    <name evidence="10" type="ORF">AXG93_1587s1170</name>
</gene>
<dbReference type="InterPro" id="IPR038718">
    <property type="entry name" value="SNF2-like_sf"/>
</dbReference>
<dbReference type="Gene3D" id="3.40.50.10810">
    <property type="entry name" value="Tandem AAA-ATPase domain"/>
    <property type="match status" value="1"/>
</dbReference>